<dbReference type="AlphaFoldDB" id="A0A4Q7NXX8"/>
<gene>
    <name evidence="2" type="ORF">EV189_1038</name>
</gene>
<keyword evidence="3" id="KW-1185">Reference proteome</keyword>
<feature type="domain" description="VOC" evidence="1">
    <location>
        <begin position="22"/>
        <end position="139"/>
    </location>
</feature>
<name>A0A4Q7NXX8_9ACTN</name>
<dbReference type="RefSeq" id="WP_231116071.1">
    <property type="nucleotide sequence ID" value="NZ_SGXD01000001.1"/>
</dbReference>
<evidence type="ECO:0000313" key="2">
    <source>
        <dbReference type="EMBL" id="RZS91788.1"/>
    </source>
</evidence>
<proteinExistence type="predicted"/>
<dbReference type="EMBL" id="SGXD01000001">
    <property type="protein sequence ID" value="RZS91788.1"/>
    <property type="molecule type" value="Genomic_DNA"/>
</dbReference>
<reference evidence="2 3" key="1">
    <citation type="submission" date="2019-02" db="EMBL/GenBank/DDBJ databases">
        <title>Genomic Encyclopedia of Type Strains, Phase IV (KMG-IV): sequencing the most valuable type-strain genomes for metagenomic binning, comparative biology and taxonomic classification.</title>
        <authorList>
            <person name="Goeker M."/>
        </authorList>
    </citation>
    <scope>NUCLEOTIDE SEQUENCE [LARGE SCALE GENOMIC DNA]</scope>
    <source>
        <strain evidence="2 3">DSM 45622</strain>
    </source>
</reference>
<dbReference type="InterPro" id="IPR029068">
    <property type="entry name" value="Glyas_Bleomycin-R_OHBP_Dase"/>
</dbReference>
<comment type="caution">
    <text evidence="2">The sequence shown here is derived from an EMBL/GenBank/DDBJ whole genome shotgun (WGS) entry which is preliminary data.</text>
</comment>
<evidence type="ECO:0000313" key="3">
    <source>
        <dbReference type="Proteomes" id="UP000293638"/>
    </source>
</evidence>
<dbReference type="PROSITE" id="PS51819">
    <property type="entry name" value="VOC"/>
    <property type="match status" value="1"/>
</dbReference>
<dbReference type="Gene3D" id="3.10.180.10">
    <property type="entry name" value="2,3-Dihydroxybiphenyl 1,2-Dioxygenase, domain 1"/>
    <property type="match status" value="1"/>
</dbReference>
<dbReference type="InterPro" id="IPR037523">
    <property type="entry name" value="VOC_core"/>
</dbReference>
<protein>
    <recommendedName>
        <fullName evidence="1">VOC domain-containing protein</fullName>
    </recommendedName>
</protein>
<dbReference type="Pfam" id="PF18029">
    <property type="entry name" value="Glyoxalase_6"/>
    <property type="match status" value="1"/>
</dbReference>
<accession>A0A4Q7NXX8</accession>
<organism evidence="2 3">
    <name type="scientific">Motilibacter rhizosphaerae</name>
    <dbReference type="NCBI Taxonomy" id="598652"/>
    <lineage>
        <taxon>Bacteria</taxon>
        <taxon>Bacillati</taxon>
        <taxon>Actinomycetota</taxon>
        <taxon>Actinomycetes</taxon>
        <taxon>Motilibacterales</taxon>
        <taxon>Motilibacteraceae</taxon>
        <taxon>Motilibacter</taxon>
    </lineage>
</organism>
<sequence>MTSTTGQPGAAGPLDPGRAFSGFSCAASGPGDVEDMRAFYTGVLGVPTDVEHGMLWLHLAPGRDVLVYPKPGHQPATSTVLNFPVDDVAAAVDALAAAGVTPERYPGMDQDERGINRGGGPLIAWFLDPAGNPFSVLQG</sequence>
<dbReference type="InterPro" id="IPR041581">
    <property type="entry name" value="Glyoxalase_6"/>
</dbReference>
<dbReference type="SUPFAM" id="SSF54593">
    <property type="entry name" value="Glyoxalase/Bleomycin resistance protein/Dihydroxybiphenyl dioxygenase"/>
    <property type="match status" value="1"/>
</dbReference>
<evidence type="ECO:0000259" key="1">
    <source>
        <dbReference type="PROSITE" id="PS51819"/>
    </source>
</evidence>
<dbReference type="Proteomes" id="UP000293638">
    <property type="component" value="Unassembled WGS sequence"/>
</dbReference>